<reference evidence="1 2" key="1">
    <citation type="journal article" date="2018" name="Proc. R. Soc. B">
        <title>A non-coding region near Follistatin controls head colour polymorphism in the Gouldian finch.</title>
        <authorList>
            <person name="Toomey M.B."/>
            <person name="Marques C.I."/>
            <person name="Andrade P."/>
            <person name="Araujo P.M."/>
            <person name="Sabatino S."/>
            <person name="Gazda M.A."/>
            <person name="Afonso S."/>
            <person name="Lopes R.J."/>
            <person name="Corbo J.C."/>
            <person name="Carneiro M."/>
        </authorList>
    </citation>
    <scope>NUCLEOTIDE SEQUENCE [LARGE SCALE GENOMIC DNA]</scope>
    <source>
        <strain evidence="1">Red01</strain>
        <tissue evidence="1">Muscle</tissue>
    </source>
</reference>
<proteinExistence type="predicted"/>
<organism evidence="1 2">
    <name type="scientific">Chloebia gouldiae</name>
    <name type="common">Gouldian finch</name>
    <name type="synonym">Erythrura gouldiae</name>
    <dbReference type="NCBI Taxonomy" id="44316"/>
    <lineage>
        <taxon>Eukaryota</taxon>
        <taxon>Metazoa</taxon>
        <taxon>Chordata</taxon>
        <taxon>Craniata</taxon>
        <taxon>Vertebrata</taxon>
        <taxon>Euteleostomi</taxon>
        <taxon>Archelosauria</taxon>
        <taxon>Archosauria</taxon>
        <taxon>Dinosauria</taxon>
        <taxon>Saurischia</taxon>
        <taxon>Theropoda</taxon>
        <taxon>Coelurosauria</taxon>
        <taxon>Aves</taxon>
        <taxon>Neognathae</taxon>
        <taxon>Neoaves</taxon>
        <taxon>Telluraves</taxon>
        <taxon>Australaves</taxon>
        <taxon>Passeriformes</taxon>
        <taxon>Passeroidea</taxon>
        <taxon>Passeridae</taxon>
        <taxon>Chloebia</taxon>
    </lineage>
</organism>
<dbReference type="Proteomes" id="UP000276834">
    <property type="component" value="Unassembled WGS sequence"/>
</dbReference>
<protein>
    <submittedName>
        <fullName evidence="1">Uncharacterized protein</fullName>
    </submittedName>
</protein>
<evidence type="ECO:0000313" key="1">
    <source>
        <dbReference type="EMBL" id="RLW09986.1"/>
    </source>
</evidence>
<accession>A0A3L8SW08</accession>
<keyword evidence="2" id="KW-1185">Reference proteome</keyword>
<gene>
    <name evidence="1" type="ORF">DV515_00002433</name>
</gene>
<dbReference type="AlphaFoldDB" id="A0A3L8SW08"/>
<dbReference type="EMBL" id="QUSF01000004">
    <property type="protein sequence ID" value="RLW09986.1"/>
    <property type="molecule type" value="Genomic_DNA"/>
</dbReference>
<evidence type="ECO:0000313" key="2">
    <source>
        <dbReference type="Proteomes" id="UP000276834"/>
    </source>
</evidence>
<sequence>MKQVAQAPTSNTGGVAELKAEQVKSRCAICASPQTNMNNLQHSQFHHASKQKTTSEEPWNAKTLKERLSLHTHTKMLLIFGDLQEWVTILASLLLSTMAVARLKERSMKILCLHVGIQCEAEQEMGQEME</sequence>
<name>A0A3L8SW08_CHLGU</name>
<comment type="caution">
    <text evidence="1">The sequence shown here is derived from an EMBL/GenBank/DDBJ whole genome shotgun (WGS) entry which is preliminary data.</text>
</comment>
<dbReference type="OrthoDB" id="10679694at2759"/>